<dbReference type="GO" id="GO:0004641">
    <property type="term" value="F:phosphoribosylformylglycinamidine cyclo-ligase activity"/>
    <property type="evidence" value="ECO:0007669"/>
    <property type="project" value="UniProtKB-UniRule"/>
</dbReference>
<dbReference type="Pfam" id="PF02769">
    <property type="entry name" value="AIRS_C"/>
    <property type="match status" value="1"/>
</dbReference>
<dbReference type="RefSeq" id="WP_094548691.1">
    <property type="nucleotide sequence ID" value="NZ_MQWB01000001.1"/>
</dbReference>
<dbReference type="PANTHER" id="PTHR10520">
    <property type="entry name" value="TRIFUNCTIONAL PURINE BIOSYNTHETIC PROTEIN ADENOSINE-3-RELATED"/>
    <property type="match status" value="1"/>
</dbReference>
<evidence type="ECO:0000313" key="18">
    <source>
        <dbReference type="EMBL" id="OZC03386.1"/>
    </source>
</evidence>
<evidence type="ECO:0000256" key="10">
    <source>
        <dbReference type="ARBA" id="ARBA00022840"/>
    </source>
</evidence>
<gene>
    <name evidence="15" type="primary">purM</name>
    <name evidence="18" type="ORF">BSZ36_10580</name>
</gene>
<dbReference type="SUPFAM" id="SSF56042">
    <property type="entry name" value="PurM C-terminal domain-like"/>
    <property type="match status" value="1"/>
</dbReference>
<dbReference type="UniPathway" id="UPA00074">
    <property type="reaction ID" value="UER00129"/>
</dbReference>
<evidence type="ECO:0000256" key="6">
    <source>
        <dbReference type="ARBA" id="ARBA00022490"/>
    </source>
</evidence>
<dbReference type="FunCoup" id="A0A259U0C1">
    <property type="interactions" value="483"/>
</dbReference>
<dbReference type="EC" id="6.3.3.1" evidence="4 15"/>
<evidence type="ECO:0000259" key="16">
    <source>
        <dbReference type="Pfam" id="PF00586"/>
    </source>
</evidence>
<dbReference type="FunFam" id="3.30.1330.10:FF:000001">
    <property type="entry name" value="Phosphoribosylformylglycinamidine cyclo-ligase"/>
    <property type="match status" value="1"/>
</dbReference>
<comment type="subcellular location">
    <subcellularLocation>
        <location evidence="1 15">Cytoplasm</location>
    </subcellularLocation>
</comment>
<dbReference type="SUPFAM" id="SSF55326">
    <property type="entry name" value="PurM N-terminal domain-like"/>
    <property type="match status" value="1"/>
</dbReference>
<keyword evidence="6 15" id="KW-0963">Cytoplasm</keyword>
<dbReference type="FunFam" id="3.90.650.10:FF:000011">
    <property type="entry name" value="Phosphoribosylformylglycinamidine cyclo-ligase"/>
    <property type="match status" value="1"/>
</dbReference>
<dbReference type="PANTHER" id="PTHR10520:SF12">
    <property type="entry name" value="TRIFUNCTIONAL PURINE BIOSYNTHETIC PROTEIN ADENOSINE-3"/>
    <property type="match status" value="1"/>
</dbReference>
<evidence type="ECO:0000256" key="13">
    <source>
        <dbReference type="ARBA" id="ARBA00033093"/>
    </source>
</evidence>
<keyword evidence="7 15" id="KW-0436">Ligase</keyword>
<dbReference type="InterPro" id="IPR016188">
    <property type="entry name" value="PurM-like_N"/>
</dbReference>
<keyword evidence="9 15" id="KW-0658">Purine biosynthesis</keyword>
<evidence type="ECO:0000256" key="14">
    <source>
        <dbReference type="ARBA" id="ARBA00049057"/>
    </source>
</evidence>
<protein>
    <recommendedName>
        <fullName evidence="5 15">Phosphoribosylformylglycinamidine cyclo-ligase</fullName>
        <ecNumber evidence="4 15">6.3.3.1</ecNumber>
    </recommendedName>
    <alternativeName>
        <fullName evidence="12 15">AIR synthase</fullName>
    </alternativeName>
    <alternativeName>
        <fullName evidence="13 15">AIRS</fullName>
    </alternativeName>
    <alternativeName>
        <fullName evidence="11 15">Phosphoribosyl-aminoimidazole synthetase</fullName>
    </alternativeName>
</protein>
<dbReference type="InParanoid" id="A0A259U0C1"/>
<dbReference type="Pfam" id="PF00586">
    <property type="entry name" value="AIRS"/>
    <property type="match status" value="1"/>
</dbReference>
<evidence type="ECO:0000313" key="19">
    <source>
        <dbReference type="Proteomes" id="UP000216446"/>
    </source>
</evidence>
<dbReference type="Proteomes" id="UP000216446">
    <property type="component" value="Unassembled WGS sequence"/>
</dbReference>
<keyword evidence="8 15" id="KW-0547">Nucleotide-binding</keyword>
<evidence type="ECO:0000256" key="1">
    <source>
        <dbReference type="ARBA" id="ARBA00004496"/>
    </source>
</evidence>
<evidence type="ECO:0000256" key="12">
    <source>
        <dbReference type="ARBA" id="ARBA00032931"/>
    </source>
</evidence>
<dbReference type="InterPro" id="IPR036676">
    <property type="entry name" value="PurM-like_C_sf"/>
</dbReference>
<evidence type="ECO:0000256" key="11">
    <source>
        <dbReference type="ARBA" id="ARBA00031908"/>
    </source>
</evidence>
<accession>A0A259U0C1</accession>
<name>A0A259U0C1_9BACT</name>
<comment type="pathway">
    <text evidence="2 15">Purine metabolism; IMP biosynthesis via de novo pathway; 5-amino-1-(5-phospho-D-ribosyl)imidazole from N(2)-formyl-N(1)-(5-phospho-D-ribosyl)glycinamide: step 2/2.</text>
</comment>
<dbReference type="HAMAP" id="MF_00741">
    <property type="entry name" value="AIRS"/>
    <property type="match status" value="1"/>
</dbReference>
<evidence type="ECO:0000256" key="4">
    <source>
        <dbReference type="ARBA" id="ARBA00013047"/>
    </source>
</evidence>
<evidence type="ECO:0000256" key="3">
    <source>
        <dbReference type="ARBA" id="ARBA00010280"/>
    </source>
</evidence>
<dbReference type="Gene3D" id="3.30.1330.10">
    <property type="entry name" value="PurM-like, N-terminal domain"/>
    <property type="match status" value="1"/>
</dbReference>
<keyword evidence="19" id="KW-1185">Reference proteome</keyword>
<evidence type="ECO:0000259" key="17">
    <source>
        <dbReference type="Pfam" id="PF02769"/>
    </source>
</evidence>
<reference evidence="18 19" key="1">
    <citation type="submission" date="2016-11" db="EMBL/GenBank/DDBJ databases">
        <title>Study of marine rhodopsin-containing bacteria.</title>
        <authorList>
            <person name="Yoshizawa S."/>
            <person name="Kumagai Y."/>
            <person name="Kogure K."/>
        </authorList>
    </citation>
    <scope>NUCLEOTIDE SEQUENCE [LARGE SCALE GENOMIC DNA]</scope>
    <source>
        <strain evidence="18 19">SG-29</strain>
    </source>
</reference>
<sequence length="337" mass="35499">MATYKEAGVDIDAGEEAVRRIKGPVRETFTPGVLTEIGSFGGLFHLAASGAMRDPVLVSSIDGVGTKLKVATRVGKHDTIGEDLVNHCVNDIAVSGARPLFFLDYFATGSLRPDVFEAVVLGFAKACKANGCALIGGETAEMPDLYKTGDYDLAGCVIGIVERDSIVDGRDIEEGDVLLGVPSSGLHTNGYSLARKVLFDRYVAADTPEALGGASVGEALLRVHRSYLDSIQALIAEDLATGFSHVTGGGIEGNTRRVLPDGLDIAVDYSAWKRPGLFRLIQEVGEVPEEDMRRTFNLGVGLVAIVPAAKKARAKTVLGALGEPAFEIGRVVKADAA</sequence>
<dbReference type="CDD" id="cd02196">
    <property type="entry name" value="PurM"/>
    <property type="match status" value="1"/>
</dbReference>
<evidence type="ECO:0000256" key="5">
    <source>
        <dbReference type="ARBA" id="ARBA00020367"/>
    </source>
</evidence>
<comment type="similarity">
    <text evidence="3 15">Belongs to the AIR synthase family.</text>
</comment>
<dbReference type="InterPro" id="IPR004733">
    <property type="entry name" value="PurM_cligase"/>
</dbReference>
<dbReference type="GO" id="GO:0004637">
    <property type="term" value="F:phosphoribosylamine-glycine ligase activity"/>
    <property type="evidence" value="ECO:0007669"/>
    <property type="project" value="TreeGrafter"/>
</dbReference>
<dbReference type="InterPro" id="IPR010918">
    <property type="entry name" value="PurM-like_C_dom"/>
</dbReference>
<dbReference type="GO" id="GO:0046084">
    <property type="term" value="P:adenine biosynthetic process"/>
    <property type="evidence" value="ECO:0007669"/>
    <property type="project" value="TreeGrafter"/>
</dbReference>
<comment type="caution">
    <text evidence="18">The sequence shown here is derived from an EMBL/GenBank/DDBJ whole genome shotgun (WGS) entry which is preliminary data.</text>
</comment>
<evidence type="ECO:0000256" key="2">
    <source>
        <dbReference type="ARBA" id="ARBA00004686"/>
    </source>
</evidence>
<keyword evidence="10 15" id="KW-0067">ATP-binding</keyword>
<dbReference type="Gene3D" id="3.90.650.10">
    <property type="entry name" value="PurM-like C-terminal domain"/>
    <property type="match status" value="1"/>
</dbReference>
<evidence type="ECO:0000256" key="15">
    <source>
        <dbReference type="HAMAP-Rule" id="MF_00741"/>
    </source>
</evidence>
<organism evidence="18 19">
    <name type="scientific">Rubricoccus marinus</name>
    <dbReference type="NCBI Taxonomy" id="716817"/>
    <lineage>
        <taxon>Bacteria</taxon>
        <taxon>Pseudomonadati</taxon>
        <taxon>Rhodothermota</taxon>
        <taxon>Rhodothermia</taxon>
        <taxon>Rhodothermales</taxon>
        <taxon>Rubricoccaceae</taxon>
        <taxon>Rubricoccus</taxon>
    </lineage>
</organism>
<evidence type="ECO:0000256" key="7">
    <source>
        <dbReference type="ARBA" id="ARBA00022598"/>
    </source>
</evidence>
<dbReference type="NCBIfam" id="TIGR00878">
    <property type="entry name" value="purM"/>
    <property type="match status" value="1"/>
</dbReference>
<evidence type="ECO:0000256" key="9">
    <source>
        <dbReference type="ARBA" id="ARBA00022755"/>
    </source>
</evidence>
<evidence type="ECO:0000256" key="8">
    <source>
        <dbReference type="ARBA" id="ARBA00022741"/>
    </source>
</evidence>
<dbReference type="OrthoDB" id="9802507at2"/>
<comment type="catalytic activity">
    <reaction evidence="14 15">
        <text>2-formamido-N(1)-(5-O-phospho-beta-D-ribosyl)acetamidine + ATP = 5-amino-1-(5-phospho-beta-D-ribosyl)imidazole + ADP + phosphate + H(+)</text>
        <dbReference type="Rhea" id="RHEA:23032"/>
        <dbReference type="ChEBI" id="CHEBI:15378"/>
        <dbReference type="ChEBI" id="CHEBI:30616"/>
        <dbReference type="ChEBI" id="CHEBI:43474"/>
        <dbReference type="ChEBI" id="CHEBI:137981"/>
        <dbReference type="ChEBI" id="CHEBI:147287"/>
        <dbReference type="ChEBI" id="CHEBI:456216"/>
        <dbReference type="EC" id="6.3.3.1"/>
    </reaction>
</comment>
<feature type="domain" description="PurM-like C-terminal" evidence="17">
    <location>
        <begin position="173"/>
        <end position="335"/>
    </location>
</feature>
<proteinExistence type="inferred from homology"/>
<feature type="domain" description="PurM-like N-terminal" evidence="16">
    <location>
        <begin position="56"/>
        <end position="161"/>
    </location>
</feature>
<dbReference type="GO" id="GO:0006189">
    <property type="term" value="P:'de novo' IMP biosynthetic process"/>
    <property type="evidence" value="ECO:0007669"/>
    <property type="project" value="UniProtKB-UniRule"/>
</dbReference>
<dbReference type="GO" id="GO:0005829">
    <property type="term" value="C:cytosol"/>
    <property type="evidence" value="ECO:0007669"/>
    <property type="project" value="TreeGrafter"/>
</dbReference>
<dbReference type="EMBL" id="MQWB01000001">
    <property type="protein sequence ID" value="OZC03386.1"/>
    <property type="molecule type" value="Genomic_DNA"/>
</dbReference>
<dbReference type="InterPro" id="IPR036921">
    <property type="entry name" value="PurM-like_N_sf"/>
</dbReference>
<dbReference type="AlphaFoldDB" id="A0A259U0C1"/>
<dbReference type="GO" id="GO:0005524">
    <property type="term" value="F:ATP binding"/>
    <property type="evidence" value="ECO:0007669"/>
    <property type="project" value="UniProtKB-KW"/>
</dbReference>